<feature type="non-terminal residue" evidence="2">
    <location>
        <position position="1"/>
    </location>
</feature>
<feature type="transmembrane region" description="Helical" evidence="1">
    <location>
        <begin position="52"/>
        <end position="70"/>
    </location>
</feature>
<name>A0AA39U7F6_9AGAR</name>
<sequence>MTFRERGFIVRVHGSSLCLILYVVSFLGRVIFKIQLGRRMMSPHHITSTSSLSSPLFLHISLITILLLMTKEMFQV</sequence>
<protein>
    <submittedName>
        <fullName evidence="2">Uncharacterized protein</fullName>
    </submittedName>
</protein>
<keyword evidence="1" id="KW-0812">Transmembrane</keyword>
<evidence type="ECO:0000313" key="3">
    <source>
        <dbReference type="Proteomes" id="UP001175227"/>
    </source>
</evidence>
<gene>
    <name evidence="2" type="ORF">IW261DRAFT_1479241</name>
</gene>
<dbReference type="Proteomes" id="UP001175227">
    <property type="component" value="Unassembled WGS sequence"/>
</dbReference>
<proteinExistence type="predicted"/>
<comment type="caution">
    <text evidence="2">The sequence shown here is derived from an EMBL/GenBank/DDBJ whole genome shotgun (WGS) entry which is preliminary data.</text>
</comment>
<keyword evidence="3" id="KW-1185">Reference proteome</keyword>
<reference evidence="2" key="1">
    <citation type="submission" date="2023-06" db="EMBL/GenBank/DDBJ databases">
        <authorList>
            <consortium name="Lawrence Berkeley National Laboratory"/>
            <person name="Ahrendt S."/>
            <person name="Sahu N."/>
            <person name="Indic B."/>
            <person name="Wong-Bajracharya J."/>
            <person name="Merenyi Z."/>
            <person name="Ke H.-M."/>
            <person name="Monk M."/>
            <person name="Kocsube S."/>
            <person name="Drula E."/>
            <person name="Lipzen A."/>
            <person name="Balint B."/>
            <person name="Henrissat B."/>
            <person name="Andreopoulos B."/>
            <person name="Martin F.M."/>
            <person name="Harder C.B."/>
            <person name="Rigling D."/>
            <person name="Ford K.L."/>
            <person name="Foster G.D."/>
            <person name="Pangilinan J."/>
            <person name="Papanicolaou A."/>
            <person name="Barry K."/>
            <person name="LaButti K."/>
            <person name="Viragh M."/>
            <person name="Koriabine M."/>
            <person name="Yan M."/>
            <person name="Riley R."/>
            <person name="Champramary S."/>
            <person name="Plett K.L."/>
            <person name="Tsai I.J."/>
            <person name="Slot J."/>
            <person name="Sipos G."/>
            <person name="Plett J."/>
            <person name="Nagy L.G."/>
            <person name="Grigoriev I.V."/>
        </authorList>
    </citation>
    <scope>NUCLEOTIDE SEQUENCE</scope>
    <source>
        <strain evidence="2">ICMP 16352</strain>
    </source>
</reference>
<organism evidence="2 3">
    <name type="scientific">Armillaria novae-zelandiae</name>
    <dbReference type="NCBI Taxonomy" id="153914"/>
    <lineage>
        <taxon>Eukaryota</taxon>
        <taxon>Fungi</taxon>
        <taxon>Dikarya</taxon>
        <taxon>Basidiomycota</taxon>
        <taxon>Agaricomycotina</taxon>
        <taxon>Agaricomycetes</taxon>
        <taxon>Agaricomycetidae</taxon>
        <taxon>Agaricales</taxon>
        <taxon>Marasmiineae</taxon>
        <taxon>Physalacriaceae</taxon>
        <taxon>Armillaria</taxon>
    </lineage>
</organism>
<keyword evidence="1" id="KW-0472">Membrane</keyword>
<dbReference type="AlphaFoldDB" id="A0AA39U7F6"/>
<dbReference type="EMBL" id="JAUEPR010000012">
    <property type="protein sequence ID" value="KAK0479127.1"/>
    <property type="molecule type" value="Genomic_DNA"/>
</dbReference>
<evidence type="ECO:0000313" key="2">
    <source>
        <dbReference type="EMBL" id="KAK0479127.1"/>
    </source>
</evidence>
<feature type="transmembrane region" description="Helical" evidence="1">
    <location>
        <begin position="12"/>
        <end position="32"/>
    </location>
</feature>
<accession>A0AA39U7F6</accession>
<evidence type="ECO:0000256" key="1">
    <source>
        <dbReference type="SAM" id="Phobius"/>
    </source>
</evidence>
<keyword evidence="1" id="KW-1133">Transmembrane helix</keyword>